<protein>
    <submittedName>
        <fullName evidence="6">Lytic polysaccharide monooxygenase</fullName>
    </submittedName>
</protein>
<evidence type="ECO:0000256" key="2">
    <source>
        <dbReference type="SAM" id="MobiDB-lite"/>
    </source>
</evidence>
<dbReference type="PANTHER" id="PTHR34823:SF1">
    <property type="entry name" value="CHITIN-BINDING TYPE-4 DOMAIN-CONTAINING PROTEIN"/>
    <property type="match status" value="1"/>
</dbReference>
<evidence type="ECO:0000256" key="3">
    <source>
        <dbReference type="SAM" id="Phobius"/>
    </source>
</evidence>
<evidence type="ECO:0000313" key="6">
    <source>
        <dbReference type="EMBL" id="GAA5011636.1"/>
    </source>
</evidence>
<feature type="signal peptide" evidence="4">
    <location>
        <begin position="1"/>
        <end position="30"/>
    </location>
</feature>
<reference evidence="7" key="1">
    <citation type="journal article" date="2019" name="Int. J. Syst. Evol. Microbiol.">
        <title>The Global Catalogue of Microorganisms (GCM) 10K type strain sequencing project: providing services to taxonomists for standard genome sequencing and annotation.</title>
        <authorList>
            <consortium name="The Broad Institute Genomics Platform"/>
            <consortium name="The Broad Institute Genome Sequencing Center for Infectious Disease"/>
            <person name="Wu L."/>
            <person name="Ma J."/>
        </authorList>
    </citation>
    <scope>NUCLEOTIDE SEQUENCE [LARGE SCALE GENOMIC DNA]</scope>
    <source>
        <strain evidence="7">JCM 18409</strain>
    </source>
</reference>
<comment type="caution">
    <text evidence="6">The sequence shown here is derived from an EMBL/GenBank/DDBJ whole genome shotgun (WGS) entry which is preliminary data.</text>
</comment>
<keyword evidence="6" id="KW-0503">Monooxygenase</keyword>
<evidence type="ECO:0000256" key="4">
    <source>
        <dbReference type="SAM" id="SignalP"/>
    </source>
</evidence>
<evidence type="ECO:0000313" key="7">
    <source>
        <dbReference type="Proteomes" id="UP001501759"/>
    </source>
</evidence>
<dbReference type="InterPro" id="IPR014756">
    <property type="entry name" value="Ig_E-set"/>
</dbReference>
<feature type="region of interest" description="Disordered" evidence="2">
    <location>
        <begin position="214"/>
        <end position="286"/>
    </location>
</feature>
<accession>A0ABP9IVM9</accession>
<dbReference type="EMBL" id="BAABKB010000009">
    <property type="protein sequence ID" value="GAA5011636.1"/>
    <property type="molecule type" value="Genomic_DNA"/>
</dbReference>
<dbReference type="PANTHER" id="PTHR34823">
    <property type="entry name" value="GLCNAC-BINDING PROTEIN A"/>
    <property type="match status" value="1"/>
</dbReference>
<dbReference type="GO" id="GO:0004497">
    <property type="term" value="F:monooxygenase activity"/>
    <property type="evidence" value="ECO:0007669"/>
    <property type="project" value="UniProtKB-KW"/>
</dbReference>
<proteinExistence type="predicted"/>
<dbReference type="RefSeq" id="WP_345648600.1">
    <property type="nucleotide sequence ID" value="NZ_BAABKB010000009.1"/>
</dbReference>
<dbReference type="SUPFAM" id="SSF81296">
    <property type="entry name" value="E set domains"/>
    <property type="match status" value="1"/>
</dbReference>
<keyword evidence="3" id="KW-1133">Transmembrane helix</keyword>
<keyword evidence="1 4" id="KW-0732">Signal</keyword>
<gene>
    <name evidence="6" type="ORF">GCM10023335_32970</name>
</gene>
<keyword evidence="3" id="KW-0472">Membrane</keyword>
<dbReference type="InterPro" id="IPR004302">
    <property type="entry name" value="Cellulose/chitin-bd_N"/>
</dbReference>
<dbReference type="InterPro" id="IPR051024">
    <property type="entry name" value="GlcNAc_Chitin_IntDeg"/>
</dbReference>
<keyword evidence="3" id="KW-0812">Transmembrane</keyword>
<feature type="domain" description="Chitin-binding type-4" evidence="5">
    <location>
        <begin position="31"/>
        <end position="208"/>
    </location>
</feature>
<dbReference type="Gene3D" id="2.70.50.50">
    <property type="entry name" value="chitin-binding protein cbp21"/>
    <property type="match status" value="1"/>
</dbReference>
<dbReference type="Pfam" id="PF03067">
    <property type="entry name" value="LPMO_10"/>
    <property type="match status" value="1"/>
</dbReference>
<feature type="chain" id="PRO_5045475972" evidence="4">
    <location>
        <begin position="31"/>
        <end position="316"/>
    </location>
</feature>
<dbReference type="Proteomes" id="UP001501759">
    <property type="component" value="Unassembled WGS sequence"/>
</dbReference>
<keyword evidence="7" id="KW-1185">Reference proteome</keyword>
<keyword evidence="6" id="KW-0560">Oxidoreductase</keyword>
<dbReference type="CDD" id="cd21177">
    <property type="entry name" value="LPMO_AA10"/>
    <property type="match status" value="1"/>
</dbReference>
<sequence>MTAHRTAVAAAVAVTAPLLLTTWAAGPAQAHGAPTSPVSRVVACSPEGGSMTRTAACKAAIAANGAPFTAWDNLRVAGVGGRDRQVIPDGKLCSGGLPAYKGLDLARTDWPSTRLTPGASLTLSYSSTIPHTGTFKLYLSKPGYDPSRPLKWSDLPERPFATATDPALVDGAYRIKAKLPSDRTGRHMLYTIWQNSSTTDTYYSCSDVVLTGGRATPAPAEKPAGGAGGASTHKSGRTGAPAKQSPAPSRTAASPAPASGSPTLVTTSPAGAAGPDHLQPAADSTSDHSAALPLAAGGAAALLLTAGVAVTLRRRR</sequence>
<feature type="compositionally biased region" description="Low complexity" evidence="2">
    <location>
        <begin position="245"/>
        <end position="262"/>
    </location>
</feature>
<feature type="transmembrane region" description="Helical" evidence="3">
    <location>
        <begin position="290"/>
        <end position="312"/>
    </location>
</feature>
<name>A0ABP9IVM9_9ACTN</name>
<evidence type="ECO:0000259" key="5">
    <source>
        <dbReference type="Pfam" id="PF03067"/>
    </source>
</evidence>
<evidence type="ECO:0000256" key="1">
    <source>
        <dbReference type="ARBA" id="ARBA00022729"/>
    </source>
</evidence>
<feature type="compositionally biased region" description="Low complexity" evidence="2">
    <location>
        <begin position="215"/>
        <end position="224"/>
    </location>
</feature>
<organism evidence="6 7">
    <name type="scientific">Streptomyces siamensis</name>
    <dbReference type="NCBI Taxonomy" id="1274986"/>
    <lineage>
        <taxon>Bacteria</taxon>
        <taxon>Bacillati</taxon>
        <taxon>Actinomycetota</taxon>
        <taxon>Actinomycetes</taxon>
        <taxon>Kitasatosporales</taxon>
        <taxon>Streptomycetaceae</taxon>
        <taxon>Streptomyces</taxon>
    </lineage>
</organism>